<feature type="compositionally biased region" description="Basic and acidic residues" evidence="3">
    <location>
        <begin position="882"/>
        <end position="891"/>
    </location>
</feature>
<dbReference type="GO" id="GO:0007018">
    <property type="term" value="P:microtubule-based movement"/>
    <property type="evidence" value="ECO:0007669"/>
    <property type="project" value="InterPro"/>
</dbReference>
<feature type="compositionally biased region" description="Polar residues" evidence="3">
    <location>
        <begin position="372"/>
        <end position="381"/>
    </location>
</feature>
<keyword evidence="2" id="KW-0175">Coiled coil</keyword>
<dbReference type="InterPro" id="IPR001752">
    <property type="entry name" value="Kinesin_motor_dom"/>
</dbReference>
<comment type="similarity">
    <text evidence="1">Belongs to the TRAFAC class myosin-kinesin ATPase superfamily. Kinesin family.</text>
</comment>
<feature type="compositionally biased region" description="Basic and acidic residues" evidence="3">
    <location>
        <begin position="1096"/>
        <end position="1110"/>
    </location>
</feature>
<dbReference type="PRINTS" id="PR00380">
    <property type="entry name" value="KINESINHEAVY"/>
</dbReference>
<sequence length="1159" mass="125536">MKAVTYSDSARMLMDAEKHMFDCHATAVEIYCERLRDLLVPLPKASEIPKTDHRPLVLREDPQRGVLVSGLSEKRVNSAEELLLLFRGALLRRRMRETSKNTTSSRAHTVLSLHMRTTIKTGESVLERRSSLHLMDLAGAERQTPPPQDLPSSVPASSLWLSYAAVNEKRKQEKTLMEEACFINKSLSTLVAVVAEAANRGGDAEGLAPPFSASVSSSLEPSLSPAASAPASSAPRRSSPPSLSSPSVPVAVSVPCSSSVDRDSLSCTSGAASKRSPTARGDAWLPSRSVPATRLDAQRRASQPHHAQPARLLLRARDSKLTFLLKNALDGKARVTLMATVSPLAADFSASLSTLQLAQKARQIRGRPPAPQQHTPPRTSCTTSALLEQEILRLRALLSQFQHAPQAVRFPQLPPSACAPAPPSPLVSSSASSPGLVSTLCSDATVQLRRPFAFPSFSSSSFVSAPPPPLASPSSTSLFSSRVSSSASASCLLHSQTRGNVASAISARSPSSFSSTPLLPPASLMSPSLVHLHAVPASHATRTLPAERSEGDFCVEPKCGVESLAHAAKAARDIAAVDAEGRRSEGRASSLEKRDITVREIMESSEEERRKTQAGTGTKLEHNSEGENEACDRVVRKRTQGRRREGDGEPDTRTRVGESTEDNNMKVKPTQKAILLNASALDSRRHDANYGRTATRERTQGNVKAKVEENSTPSLPPQNYALSSAQARPDCAHSSVEGHRKATHFIYLSFLTRAVRLERQLHAVRRDRDRLLKRIRLLQKDRRGRRTAFSPSAVNQLPVSADLEIRMETSERPQKPTGADSEDATAAYCEVRKKRSLPDNQGVHEAENGEERNAEEEAEAANVQRAQKDTRGDAIEETTEDGGTRREERDTGAPPQQLAARGRGTAKGESEEEENAETGSRAQGEDNGTSELEPYATVRPFEKVTRDSRRETFDDAESSIVEWTEYCDREEGQRSFTPLSADTRRQSGRPSDTPIGKGETKRYLALRSKMGAICPMDRHTPLAQEWRQKEARSRVSVSLRSASLAPALPLRPSFASACASFLASSESQRPQSPADELAQGMTGAHAKACAAQASDGARREDLCRSGDGDRSSGFSASLVLPSTCRTGRRAATLCPPQALEAKANPDAECDKENELRFSG</sequence>
<gene>
    <name evidence="5" type="ORF">BESB_078770</name>
</gene>
<dbReference type="PANTHER" id="PTHR47968:SF23">
    <property type="entry name" value="KINESIN-LIKE PROTEIN KIN-7A"/>
    <property type="match status" value="1"/>
</dbReference>
<keyword evidence="6" id="KW-1185">Reference proteome</keyword>
<comment type="caution">
    <text evidence="5">The sequence shown here is derived from an EMBL/GenBank/DDBJ whole genome shotgun (WGS) entry which is preliminary data.</text>
</comment>
<dbReference type="Pfam" id="PF00225">
    <property type="entry name" value="Kinesin"/>
    <property type="match status" value="2"/>
</dbReference>
<feature type="compositionally biased region" description="Basic and acidic residues" evidence="3">
    <location>
        <begin position="619"/>
        <end position="634"/>
    </location>
</feature>
<feature type="region of interest" description="Disordered" evidence="3">
    <location>
        <begin position="969"/>
        <end position="1000"/>
    </location>
</feature>
<dbReference type="KEGG" id="bbes:BESB_078770"/>
<evidence type="ECO:0000256" key="2">
    <source>
        <dbReference type="SAM" id="Coils"/>
    </source>
</evidence>
<dbReference type="OrthoDB" id="440247at2759"/>
<dbReference type="InterPro" id="IPR036961">
    <property type="entry name" value="Kinesin_motor_dom_sf"/>
</dbReference>
<feature type="region of interest" description="Disordered" evidence="3">
    <location>
        <begin position="800"/>
        <end position="956"/>
    </location>
</feature>
<feature type="compositionally biased region" description="Basic and acidic residues" evidence="3">
    <location>
        <begin position="642"/>
        <end position="658"/>
    </location>
</feature>
<dbReference type="AlphaFoldDB" id="A0A2A9MBH2"/>
<dbReference type="RefSeq" id="XP_029217670.1">
    <property type="nucleotide sequence ID" value="XM_029366239.1"/>
</dbReference>
<feature type="compositionally biased region" description="Basic and acidic residues" evidence="3">
    <location>
        <begin position="682"/>
        <end position="709"/>
    </location>
</feature>
<feature type="compositionally biased region" description="Basic and acidic residues" evidence="3">
    <location>
        <begin position="940"/>
        <end position="953"/>
    </location>
</feature>
<evidence type="ECO:0000313" key="6">
    <source>
        <dbReference type="Proteomes" id="UP000224006"/>
    </source>
</evidence>
<feature type="domain" description="Kinesin motor" evidence="4">
    <location>
        <begin position="1"/>
        <end position="364"/>
    </location>
</feature>
<dbReference type="EMBL" id="NWUJ01000008">
    <property type="protein sequence ID" value="PFH33661.1"/>
    <property type="molecule type" value="Genomic_DNA"/>
</dbReference>
<organism evidence="5 6">
    <name type="scientific">Besnoitia besnoiti</name>
    <name type="common">Apicomplexan protozoan</name>
    <dbReference type="NCBI Taxonomy" id="94643"/>
    <lineage>
        <taxon>Eukaryota</taxon>
        <taxon>Sar</taxon>
        <taxon>Alveolata</taxon>
        <taxon>Apicomplexa</taxon>
        <taxon>Conoidasida</taxon>
        <taxon>Coccidia</taxon>
        <taxon>Eucoccidiorida</taxon>
        <taxon>Eimeriorina</taxon>
        <taxon>Sarcocystidae</taxon>
        <taxon>Besnoitia</taxon>
    </lineage>
</organism>
<feature type="compositionally biased region" description="Basic and acidic residues" evidence="3">
    <location>
        <begin position="803"/>
        <end position="814"/>
    </location>
</feature>
<protein>
    <recommendedName>
        <fullName evidence="4">Kinesin motor domain-containing protein</fullName>
    </recommendedName>
</protein>
<dbReference type="STRING" id="94643.A0A2A9MBH2"/>
<dbReference type="Proteomes" id="UP000224006">
    <property type="component" value="Chromosome VII"/>
</dbReference>
<dbReference type="SUPFAM" id="SSF52540">
    <property type="entry name" value="P-loop containing nucleoside triphosphate hydrolases"/>
    <property type="match status" value="1"/>
</dbReference>
<feature type="region of interest" description="Disordered" evidence="3">
    <location>
        <begin position="212"/>
        <end position="289"/>
    </location>
</feature>
<feature type="coiled-coil region" evidence="2">
    <location>
        <begin position="754"/>
        <end position="781"/>
    </location>
</feature>
<evidence type="ECO:0000259" key="4">
    <source>
        <dbReference type="PROSITE" id="PS50067"/>
    </source>
</evidence>
<feature type="region of interest" description="Disordered" evidence="3">
    <location>
        <begin position="578"/>
        <end position="717"/>
    </location>
</feature>
<dbReference type="VEuPathDB" id="ToxoDB:BESB_078770"/>
<dbReference type="PANTHER" id="PTHR47968">
    <property type="entry name" value="CENTROMERE PROTEIN E"/>
    <property type="match status" value="1"/>
</dbReference>
<dbReference type="Gene3D" id="3.40.850.10">
    <property type="entry name" value="Kinesin motor domain"/>
    <property type="match status" value="2"/>
</dbReference>
<feature type="region of interest" description="Disordered" evidence="3">
    <location>
        <begin position="361"/>
        <end position="381"/>
    </location>
</feature>
<evidence type="ECO:0000313" key="5">
    <source>
        <dbReference type="EMBL" id="PFH33661.1"/>
    </source>
</evidence>
<dbReference type="GO" id="GO:0008017">
    <property type="term" value="F:microtubule binding"/>
    <property type="evidence" value="ECO:0007669"/>
    <property type="project" value="InterPro"/>
</dbReference>
<dbReference type="GeneID" id="40312804"/>
<proteinExistence type="inferred from homology"/>
<feature type="compositionally biased region" description="Polar residues" evidence="3">
    <location>
        <begin position="918"/>
        <end position="930"/>
    </location>
</feature>
<feature type="region of interest" description="Disordered" evidence="3">
    <location>
        <begin position="1065"/>
        <end position="1117"/>
    </location>
</feature>
<dbReference type="InterPro" id="IPR027417">
    <property type="entry name" value="P-loop_NTPase"/>
</dbReference>
<evidence type="ECO:0000256" key="1">
    <source>
        <dbReference type="PROSITE-ProRule" id="PRU00283"/>
    </source>
</evidence>
<feature type="compositionally biased region" description="Basic and acidic residues" evidence="3">
    <location>
        <begin position="579"/>
        <end position="611"/>
    </location>
</feature>
<dbReference type="GO" id="GO:0003777">
    <property type="term" value="F:microtubule motor activity"/>
    <property type="evidence" value="ECO:0007669"/>
    <property type="project" value="InterPro"/>
</dbReference>
<reference evidence="5 6" key="1">
    <citation type="submission" date="2017-09" db="EMBL/GenBank/DDBJ databases">
        <title>Genome sequencing of Besnoitia besnoiti strain Bb-Ger1.</title>
        <authorList>
            <person name="Schares G."/>
            <person name="Venepally P."/>
            <person name="Lorenzi H.A."/>
        </authorList>
    </citation>
    <scope>NUCLEOTIDE SEQUENCE [LARGE SCALE GENOMIC DNA]</scope>
    <source>
        <strain evidence="5 6">Bb-Ger1</strain>
    </source>
</reference>
<dbReference type="SMART" id="SM00129">
    <property type="entry name" value="KISc"/>
    <property type="match status" value="1"/>
</dbReference>
<feature type="compositionally biased region" description="Basic and acidic residues" evidence="3">
    <location>
        <begin position="842"/>
        <end position="852"/>
    </location>
</feature>
<accession>A0A2A9MBH2</accession>
<name>A0A2A9MBH2_BESBE</name>
<evidence type="ECO:0000256" key="3">
    <source>
        <dbReference type="SAM" id="MobiDB-lite"/>
    </source>
</evidence>
<dbReference type="GO" id="GO:0005524">
    <property type="term" value="F:ATP binding"/>
    <property type="evidence" value="ECO:0007669"/>
    <property type="project" value="InterPro"/>
</dbReference>
<comment type="caution">
    <text evidence="1">Lacks conserved residue(s) required for the propagation of feature annotation.</text>
</comment>
<dbReference type="PROSITE" id="PS50067">
    <property type="entry name" value="KINESIN_MOTOR_2"/>
    <property type="match status" value="1"/>
</dbReference>
<feature type="compositionally biased region" description="Low complexity" evidence="3">
    <location>
        <begin position="212"/>
        <end position="259"/>
    </location>
</feature>
<dbReference type="InterPro" id="IPR027640">
    <property type="entry name" value="Kinesin-like_fam"/>
</dbReference>